<keyword evidence="2" id="KW-0479">Metal-binding</keyword>
<keyword evidence="3 5" id="KW-0456">Lyase</keyword>
<accession>A0ABT4JAC9</accession>
<evidence type="ECO:0000256" key="3">
    <source>
        <dbReference type="ARBA" id="ARBA00023239"/>
    </source>
</evidence>
<dbReference type="NCBIfam" id="NF004283">
    <property type="entry name" value="PRK05692.1"/>
    <property type="match status" value="1"/>
</dbReference>
<dbReference type="CDD" id="cd07938">
    <property type="entry name" value="DRE_TIM_HMGL"/>
    <property type="match status" value="1"/>
</dbReference>
<feature type="domain" description="Pyruvate carboxyltransferase" evidence="4">
    <location>
        <begin position="4"/>
        <end position="271"/>
    </location>
</feature>
<dbReference type="InterPro" id="IPR013785">
    <property type="entry name" value="Aldolase_TIM"/>
</dbReference>
<dbReference type="Gene3D" id="3.20.20.70">
    <property type="entry name" value="Aldolase class I"/>
    <property type="match status" value="1"/>
</dbReference>
<dbReference type="Proteomes" id="UP001149822">
    <property type="component" value="Unassembled WGS sequence"/>
</dbReference>
<dbReference type="Pfam" id="PF00682">
    <property type="entry name" value="HMGL-like"/>
    <property type="match status" value="1"/>
</dbReference>
<reference evidence="5" key="1">
    <citation type="submission" date="2022-12" db="EMBL/GenBank/DDBJ databases">
        <title>Paracoccus sp. EF6 isolated from a lake water.</title>
        <authorList>
            <person name="Liu H."/>
        </authorList>
    </citation>
    <scope>NUCLEOTIDE SEQUENCE</scope>
    <source>
        <strain evidence="5">EF6</strain>
    </source>
</reference>
<sequence>MPDVILQDVCARDGLQMEQRFVPTEQRIRLVDDLAAAGLTRIEVSSFVSPRAVPALADAAEVFRGIRRHEGVIYAALVPNAKGAERALAADADELNMVLSVSKTHNLANMRMTPQQSLEGFRAIAEMTLGAGKMLNGTIATAFGCPFEGPQQVSDVLGLVQSYLEMGCTGITLADTTGMANPRQIEELVRDVLALAGPKALTIHLHNTRGLGLANVLAAWRAGARRFDAALGGLGGCPFAPGASGNIATEDTAAMFSEMGVDTGIDLRGLLAIARQLPAIVGHDVPGQLAKAGLVQDLHPAPRPAP</sequence>
<dbReference type="InterPro" id="IPR043594">
    <property type="entry name" value="HMGL"/>
</dbReference>
<dbReference type="InterPro" id="IPR000891">
    <property type="entry name" value="PYR_CT"/>
</dbReference>
<protein>
    <submittedName>
        <fullName evidence="5">Hydroxymethylglutaryl-CoA lyase</fullName>
    </submittedName>
</protein>
<evidence type="ECO:0000259" key="4">
    <source>
        <dbReference type="PROSITE" id="PS50991"/>
    </source>
</evidence>
<evidence type="ECO:0000313" key="5">
    <source>
        <dbReference type="EMBL" id="MCZ0964083.1"/>
    </source>
</evidence>
<comment type="caution">
    <text evidence="5">The sequence shown here is derived from an EMBL/GenBank/DDBJ whole genome shotgun (WGS) entry which is preliminary data.</text>
</comment>
<proteinExistence type="inferred from homology"/>
<evidence type="ECO:0000256" key="2">
    <source>
        <dbReference type="ARBA" id="ARBA00022723"/>
    </source>
</evidence>
<dbReference type="PROSITE" id="PS50991">
    <property type="entry name" value="PYR_CT"/>
    <property type="match status" value="1"/>
</dbReference>
<comment type="similarity">
    <text evidence="1">Belongs to the HMG-CoA lyase family.</text>
</comment>
<dbReference type="PANTHER" id="PTHR42738">
    <property type="entry name" value="HYDROXYMETHYLGLUTARYL-COA LYASE"/>
    <property type="match status" value="1"/>
</dbReference>
<gene>
    <name evidence="5" type="ORF">OU682_21065</name>
</gene>
<keyword evidence="6" id="KW-1185">Reference proteome</keyword>
<dbReference type="EMBL" id="JAPTYD010000066">
    <property type="protein sequence ID" value="MCZ0964083.1"/>
    <property type="molecule type" value="Genomic_DNA"/>
</dbReference>
<dbReference type="SUPFAM" id="SSF51569">
    <property type="entry name" value="Aldolase"/>
    <property type="match status" value="1"/>
</dbReference>
<organism evidence="5 6">
    <name type="scientific">Paracoccus benzoatiresistens</name>
    <dbReference type="NCBI Taxonomy" id="2997341"/>
    <lineage>
        <taxon>Bacteria</taxon>
        <taxon>Pseudomonadati</taxon>
        <taxon>Pseudomonadota</taxon>
        <taxon>Alphaproteobacteria</taxon>
        <taxon>Rhodobacterales</taxon>
        <taxon>Paracoccaceae</taxon>
        <taxon>Paracoccus</taxon>
    </lineage>
</organism>
<evidence type="ECO:0000313" key="6">
    <source>
        <dbReference type="Proteomes" id="UP001149822"/>
    </source>
</evidence>
<dbReference type="PANTHER" id="PTHR42738:SF7">
    <property type="entry name" value="HYDROXYMETHYLGLUTARYL-COA LYASE"/>
    <property type="match status" value="1"/>
</dbReference>
<evidence type="ECO:0000256" key="1">
    <source>
        <dbReference type="ARBA" id="ARBA00009405"/>
    </source>
</evidence>
<name>A0ABT4JAC9_9RHOB</name>
<dbReference type="GO" id="GO:0016829">
    <property type="term" value="F:lyase activity"/>
    <property type="evidence" value="ECO:0007669"/>
    <property type="project" value="UniProtKB-KW"/>
</dbReference>
<dbReference type="RefSeq" id="WP_268944179.1">
    <property type="nucleotide sequence ID" value="NZ_JAPTYD010000066.1"/>
</dbReference>